<feature type="domain" description="PDEase" evidence="6">
    <location>
        <begin position="355"/>
        <end position="702"/>
    </location>
</feature>
<dbReference type="Proteomes" id="UP001189429">
    <property type="component" value="Unassembled WGS sequence"/>
</dbReference>
<dbReference type="InterPro" id="IPR002073">
    <property type="entry name" value="PDEase_catalytic_dom"/>
</dbReference>
<keyword evidence="5" id="KW-0812">Transmembrane</keyword>
<evidence type="ECO:0000313" key="7">
    <source>
        <dbReference type="EMBL" id="CAK0886692.1"/>
    </source>
</evidence>
<evidence type="ECO:0000259" key="6">
    <source>
        <dbReference type="PROSITE" id="PS51845"/>
    </source>
</evidence>
<dbReference type="InterPro" id="IPR023088">
    <property type="entry name" value="PDEase"/>
</dbReference>
<dbReference type="PANTHER" id="PTHR11347">
    <property type="entry name" value="CYCLIC NUCLEOTIDE PHOSPHODIESTERASE"/>
    <property type="match status" value="1"/>
</dbReference>
<evidence type="ECO:0000256" key="4">
    <source>
        <dbReference type="SAM" id="MobiDB-lite"/>
    </source>
</evidence>
<evidence type="ECO:0000256" key="2">
    <source>
        <dbReference type="ARBA" id="ARBA00022801"/>
    </source>
</evidence>
<dbReference type="PRINTS" id="PR00387">
    <property type="entry name" value="PDIESTERASE1"/>
</dbReference>
<evidence type="ECO:0000256" key="5">
    <source>
        <dbReference type="SAM" id="Phobius"/>
    </source>
</evidence>
<evidence type="ECO:0000256" key="3">
    <source>
        <dbReference type="RuleBase" id="RU363067"/>
    </source>
</evidence>
<gene>
    <name evidence="7" type="ORF">PCOR1329_LOCUS67980</name>
</gene>
<dbReference type="PROSITE" id="PS00126">
    <property type="entry name" value="PDEASE_I_1"/>
    <property type="match status" value="1"/>
</dbReference>
<dbReference type="PROSITE" id="PS51845">
    <property type="entry name" value="PDEASE_I_2"/>
    <property type="match status" value="1"/>
</dbReference>
<dbReference type="CDD" id="cd00077">
    <property type="entry name" value="HDc"/>
    <property type="match status" value="1"/>
</dbReference>
<keyword evidence="2 3" id="KW-0378">Hydrolase</keyword>
<organism evidence="7 8">
    <name type="scientific">Prorocentrum cordatum</name>
    <dbReference type="NCBI Taxonomy" id="2364126"/>
    <lineage>
        <taxon>Eukaryota</taxon>
        <taxon>Sar</taxon>
        <taxon>Alveolata</taxon>
        <taxon>Dinophyceae</taxon>
        <taxon>Prorocentrales</taxon>
        <taxon>Prorocentraceae</taxon>
        <taxon>Prorocentrum</taxon>
    </lineage>
</organism>
<reference evidence="7" key="1">
    <citation type="submission" date="2023-10" db="EMBL/GenBank/DDBJ databases">
        <authorList>
            <person name="Chen Y."/>
            <person name="Shah S."/>
            <person name="Dougan E. K."/>
            <person name="Thang M."/>
            <person name="Chan C."/>
        </authorList>
    </citation>
    <scope>NUCLEOTIDE SEQUENCE [LARGE SCALE GENOMIC DNA]</scope>
</reference>
<keyword evidence="1 3" id="KW-0479">Metal-binding</keyword>
<dbReference type="InterPro" id="IPR036971">
    <property type="entry name" value="PDEase_catalytic_dom_sf"/>
</dbReference>
<dbReference type="SMART" id="SM00471">
    <property type="entry name" value="HDc"/>
    <property type="match status" value="1"/>
</dbReference>
<dbReference type="Pfam" id="PF00233">
    <property type="entry name" value="PDEase_I"/>
    <property type="match status" value="1"/>
</dbReference>
<keyword evidence="5" id="KW-1133">Transmembrane helix</keyword>
<dbReference type="EC" id="3.1.4.-" evidence="3"/>
<dbReference type="InterPro" id="IPR003607">
    <property type="entry name" value="HD/PDEase_dom"/>
</dbReference>
<feature type="region of interest" description="Disordered" evidence="4">
    <location>
        <begin position="724"/>
        <end position="743"/>
    </location>
</feature>
<comment type="cofactor">
    <cofactor evidence="3">
        <name>a divalent metal cation</name>
        <dbReference type="ChEBI" id="CHEBI:60240"/>
    </cofactor>
    <text evidence="3">Binds 2 divalent metal cations per subunit. Site 1 may preferentially bind zinc ions, while site 2 has a preference for magnesium and/or manganese ions.</text>
</comment>
<proteinExistence type="inferred from homology"/>
<evidence type="ECO:0000313" key="8">
    <source>
        <dbReference type="Proteomes" id="UP001189429"/>
    </source>
</evidence>
<name>A0ABN9WNK2_9DINO</name>
<keyword evidence="8" id="KW-1185">Reference proteome</keyword>
<dbReference type="EMBL" id="CAUYUJ010018837">
    <property type="protein sequence ID" value="CAK0886692.1"/>
    <property type="molecule type" value="Genomic_DNA"/>
</dbReference>
<accession>A0ABN9WNK2</accession>
<protein>
    <recommendedName>
        <fullName evidence="3">Phosphodiesterase</fullName>
        <ecNumber evidence="3">3.1.4.-</ecNumber>
    </recommendedName>
</protein>
<feature type="transmembrane region" description="Helical" evidence="5">
    <location>
        <begin position="224"/>
        <end position="244"/>
    </location>
</feature>
<dbReference type="Gene3D" id="1.10.1300.10">
    <property type="entry name" value="3'5'-cyclic nucleotide phosphodiesterase, catalytic domain"/>
    <property type="match status" value="1"/>
</dbReference>
<evidence type="ECO:0000256" key="1">
    <source>
        <dbReference type="ARBA" id="ARBA00022723"/>
    </source>
</evidence>
<comment type="caution">
    <text evidence="7">The sequence shown here is derived from an EMBL/GenBank/DDBJ whole genome shotgun (WGS) entry which is preliminary data.</text>
</comment>
<sequence length="743" mass="82993">MDMFGTVSMIYDIPWMLGADATRAQQDSSADDDAKRNLMVLRALRATKVAARAGRLSRVVRFLRFLPLMGGSKDAEPQVGIGSMISGQLATLLASRVAALTLILVMAVPLMDVWTFPQTDYSMRTWVDRLSANLAEGRLNGTLRDLDLMSDFYGQFPYGPYLACLGFVDGDLFRCSDGDSEDLASWHPQIEGPSRMASALHVHTDTFMIGFNMQEPATREQRPIIGMSSVIFILSIMVFSGLALSSTVTELAVRPLESMLATVRQIAATVFNMSAEVDEDDLDSADDVIDIDNASEMNLLEKVVKKLAIITQLHTADAMPSATEDLRDEDIGVLSMMRGKGFAGEGQWSVERTRARLPTSGLAAERLEDIGVSEEAYYSWAFNPIGLTPDQHLRVAKFTIANFSDQGWTMLQTGEQERTLSHFLLSVQIGYQPKDKAPFHNFAHAVDVTHAVGRVMRITGSSDFISELEQFSLLVAAIAHDVGHFGLNNGFLSEVGHELALQYNDLSPLENMHCAKLYTILGDPRANVFAGLSKEERRQVRNICIESILHTDMMLHAAMVKELQVLYEMNHEVLDEKRERARSEEEIGVLTKAENKPLVLNAILHACDISNPCKAWDVTQAWAELCLEEFFQQGDKEKERGVPVQFLNDRDKLNRPNSQIGFIEFMIAPLFTAMVHLWPPLHELHENLSGNLENWRDLWVRETSPSEEDLRKVDARVLKVKNSLPRTAIPTSTLPPRDRRPSA</sequence>
<dbReference type="InterPro" id="IPR023174">
    <property type="entry name" value="PDEase_CS"/>
</dbReference>
<dbReference type="SUPFAM" id="SSF109604">
    <property type="entry name" value="HD-domain/PDEase-like"/>
    <property type="match status" value="1"/>
</dbReference>
<keyword evidence="5" id="KW-0472">Membrane</keyword>
<feature type="transmembrane region" description="Helical" evidence="5">
    <location>
        <begin position="93"/>
        <end position="114"/>
    </location>
</feature>
<comment type="similarity">
    <text evidence="3">Belongs to the cyclic nucleotide phosphodiesterase family.</text>
</comment>